<dbReference type="RefSeq" id="WP_210228460.1">
    <property type="nucleotide sequence ID" value="NZ_CP076022.1"/>
</dbReference>
<proteinExistence type="predicted"/>
<keyword evidence="1" id="KW-0472">Membrane</keyword>
<keyword evidence="1" id="KW-0812">Transmembrane</keyword>
<feature type="transmembrane region" description="Helical" evidence="1">
    <location>
        <begin position="70"/>
        <end position="87"/>
    </location>
</feature>
<evidence type="ECO:0000313" key="2">
    <source>
        <dbReference type="EMBL" id="QWC11466.1"/>
    </source>
</evidence>
<evidence type="ECO:0000313" key="3">
    <source>
        <dbReference type="Proteomes" id="UP000676885"/>
    </source>
</evidence>
<dbReference type="AlphaFoldDB" id="A0A975R2E9"/>
<feature type="transmembrane region" description="Helical" evidence="1">
    <location>
        <begin position="107"/>
        <end position="129"/>
    </location>
</feature>
<organism evidence="2 3">
    <name type="scientific">Arthrobacter jiangjiafuii</name>
    <dbReference type="NCBI Taxonomy" id="2817475"/>
    <lineage>
        <taxon>Bacteria</taxon>
        <taxon>Bacillati</taxon>
        <taxon>Actinomycetota</taxon>
        <taxon>Actinomycetes</taxon>
        <taxon>Micrococcales</taxon>
        <taxon>Micrococcaceae</taxon>
        <taxon>Arthrobacter</taxon>
    </lineage>
</organism>
<sequence>MKDEGGAEKEHWLGELTEQDKLLGKRATRIIDILCVLAFVACAGIAIFVFLSVPFGTRMDYSGQFGRNGIPMPIAMLVTLVALFLFWRTGKQSDAHHMGKVERVGLYALGSAITVGCVVGQLVMAQSILG</sequence>
<gene>
    <name evidence="2" type="ORF">KKR91_07960</name>
</gene>
<keyword evidence="3" id="KW-1185">Reference proteome</keyword>
<accession>A0A975R2E9</accession>
<feature type="transmembrane region" description="Helical" evidence="1">
    <location>
        <begin position="30"/>
        <end position="50"/>
    </location>
</feature>
<protein>
    <submittedName>
        <fullName evidence="2">Uncharacterized protein</fullName>
    </submittedName>
</protein>
<name>A0A975R2E9_9MICC</name>
<dbReference type="EMBL" id="CP076022">
    <property type="protein sequence ID" value="QWC11466.1"/>
    <property type="molecule type" value="Genomic_DNA"/>
</dbReference>
<evidence type="ECO:0000256" key="1">
    <source>
        <dbReference type="SAM" id="Phobius"/>
    </source>
</evidence>
<reference evidence="2 3" key="1">
    <citation type="submission" date="2021-05" db="EMBL/GenBank/DDBJ databases">
        <title>Novel species in genus Arthrobacter.</title>
        <authorList>
            <person name="Zhang G."/>
        </authorList>
    </citation>
    <scope>NUCLEOTIDE SEQUENCE [LARGE SCALE GENOMIC DNA]</scope>
    <source>
        <strain evidence="3">zg-ZUI227</strain>
    </source>
</reference>
<dbReference type="KEGG" id="ajg:KKR91_07960"/>
<dbReference type="Proteomes" id="UP000676885">
    <property type="component" value="Chromosome"/>
</dbReference>
<keyword evidence="1" id="KW-1133">Transmembrane helix</keyword>